<name>A0A836GC64_9HYME</name>
<organism evidence="2 3">
    <name type="scientific">Acromyrmex charruanus</name>
    <dbReference type="NCBI Taxonomy" id="2715315"/>
    <lineage>
        <taxon>Eukaryota</taxon>
        <taxon>Metazoa</taxon>
        <taxon>Ecdysozoa</taxon>
        <taxon>Arthropoda</taxon>
        <taxon>Hexapoda</taxon>
        <taxon>Insecta</taxon>
        <taxon>Pterygota</taxon>
        <taxon>Neoptera</taxon>
        <taxon>Endopterygota</taxon>
        <taxon>Hymenoptera</taxon>
        <taxon>Apocrita</taxon>
        <taxon>Aculeata</taxon>
        <taxon>Formicoidea</taxon>
        <taxon>Formicidae</taxon>
        <taxon>Myrmicinae</taxon>
        <taxon>Acromyrmex</taxon>
    </lineage>
</organism>
<protein>
    <submittedName>
        <fullName evidence="2">NRX4 protein</fullName>
    </submittedName>
</protein>
<reference evidence="2" key="1">
    <citation type="submission" date="2020-03" db="EMBL/GenBank/DDBJ databases">
        <title>Relaxed selection underlies rapid genomic changes in the transitions from sociality to social parasitism in ants.</title>
        <authorList>
            <person name="Bi X."/>
        </authorList>
    </citation>
    <scope>NUCLEOTIDE SEQUENCE</scope>
    <source>
        <strain evidence="2">BGI-DK2014a</strain>
        <tissue evidence="2">Whole body</tissue>
    </source>
</reference>
<accession>A0A836GC64</accession>
<dbReference type="Proteomes" id="UP000669903">
    <property type="component" value="Unassembled WGS sequence"/>
</dbReference>
<keyword evidence="1" id="KW-0812">Transmembrane</keyword>
<feature type="non-terminal residue" evidence="2">
    <location>
        <position position="1"/>
    </location>
</feature>
<dbReference type="AlphaFoldDB" id="A0A836GC64"/>
<gene>
    <name evidence="2" type="primary">Nrxiv_1</name>
    <name evidence="2" type="ORF">G6Z76_0013140</name>
</gene>
<evidence type="ECO:0000313" key="3">
    <source>
        <dbReference type="Proteomes" id="UP000669903"/>
    </source>
</evidence>
<sequence>MELGDFFIDRVLIKGRIEGVFHHTALHTCPEPPIIPVTFLTFIILYHKFKSPGFVKLYLEEDKLKIDISVIGSESNHDFVGCMRIIIDGNYKLPTMVDRCHLDGWFIDSEEIREKEHLPVKQLCFDDTGTPLDEKEGRHTLGPLIYFEFKTTIQAVIIYSKGPTDYIKVSIHNRNQVYFQYVIGREPLTVNVQTSYNLGDDKCGVKPITYPSYIKETRPPSQVNEEKVRAVYNETDITILESVLAVILIALVIMAILIGRYMSRNKDEYLLHEDKSAEIALDPDSVVVNSVTGHQIQKKKEWFI</sequence>
<proteinExistence type="predicted"/>
<keyword evidence="1" id="KW-1133">Transmembrane helix</keyword>
<comment type="caution">
    <text evidence="2">The sequence shown here is derived from an EMBL/GenBank/DDBJ whole genome shotgun (WGS) entry which is preliminary data.</text>
</comment>
<feature type="transmembrane region" description="Helical" evidence="1">
    <location>
        <begin position="237"/>
        <end position="258"/>
    </location>
</feature>
<evidence type="ECO:0000313" key="2">
    <source>
        <dbReference type="EMBL" id="KAG5337340.1"/>
    </source>
</evidence>
<evidence type="ECO:0000256" key="1">
    <source>
        <dbReference type="SAM" id="Phobius"/>
    </source>
</evidence>
<feature type="non-terminal residue" evidence="2">
    <location>
        <position position="304"/>
    </location>
</feature>
<keyword evidence="3" id="KW-1185">Reference proteome</keyword>
<keyword evidence="1" id="KW-0472">Membrane</keyword>
<dbReference type="EMBL" id="JAANIC010003843">
    <property type="protein sequence ID" value="KAG5337340.1"/>
    <property type="molecule type" value="Genomic_DNA"/>
</dbReference>